<gene>
    <name evidence="2" type="ORF">LY79DRAFT_25026</name>
</gene>
<keyword evidence="3" id="KW-1185">Reference proteome</keyword>
<evidence type="ECO:0000313" key="2">
    <source>
        <dbReference type="EMBL" id="KAK1600593.1"/>
    </source>
</evidence>
<protein>
    <submittedName>
        <fullName evidence="2">Uncharacterized protein</fullName>
    </submittedName>
</protein>
<proteinExistence type="predicted"/>
<dbReference type="EMBL" id="JAHLJV010000001">
    <property type="protein sequence ID" value="KAK1600593.1"/>
    <property type="molecule type" value="Genomic_DNA"/>
</dbReference>
<organism evidence="2 3">
    <name type="scientific">Colletotrichum navitas</name>
    <dbReference type="NCBI Taxonomy" id="681940"/>
    <lineage>
        <taxon>Eukaryota</taxon>
        <taxon>Fungi</taxon>
        <taxon>Dikarya</taxon>
        <taxon>Ascomycota</taxon>
        <taxon>Pezizomycotina</taxon>
        <taxon>Sordariomycetes</taxon>
        <taxon>Hypocreomycetidae</taxon>
        <taxon>Glomerellales</taxon>
        <taxon>Glomerellaceae</taxon>
        <taxon>Colletotrichum</taxon>
        <taxon>Colletotrichum graminicola species complex</taxon>
    </lineage>
</organism>
<sequence length="192" mass="21467">MVFLFDSFTADTWIPDASTRVLAVGETQVIGRVYYTYRHTVDPEAHKRNISPCKRQDAVRVRLPVRLPAAASQQPTGAGGHNSHRTSFHKTSNCPSMYIKVDFDEAALGEPSRGADVKRGRFLHVSDESRRWGSTKIVGGQRRVVFRQRPPVFRSSGPFSNPSILIWSSTSVVFASSASRTMHIPNRQRAEV</sequence>
<dbReference type="GeneID" id="85436085"/>
<feature type="region of interest" description="Disordered" evidence="1">
    <location>
        <begin position="70"/>
        <end position="89"/>
    </location>
</feature>
<accession>A0AAD8QDE2</accession>
<comment type="caution">
    <text evidence="2">The sequence shown here is derived from an EMBL/GenBank/DDBJ whole genome shotgun (WGS) entry which is preliminary data.</text>
</comment>
<evidence type="ECO:0000313" key="3">
    <source>
        <dbReference type="Proteomes" id="UP001230504"/>
    </source>
</evidence>
<dbReference type="Proteomes" id="UP001230504">
    <property type="component" value="Unassembled WGS sequence"/>
</dbReference>
<reference evidence="2" key="1">
    <citation type="submission" date="2021-06" db="EMBL/GenBank/DDBJ databases">
        <title>Comparative genomics, transcriptomics and evolutionary studies reveal genomic signatures of adaptation to plant cell wall in hemibiotrophic fungi.</title>
        <authorList>
            <consortium name="DOE Joint Genome Institute"/>
            <person name="Baroncelli R."/>
            <person name="Diaz J.F."/>
            <person name="Benocci T."/>
            <person name="Peng M."/>
            <person name="Battaglia E."/>
            <person name="Haridas S."/>
            <person name="Andreopoulos W."/>
            <person name="Labutti K."/>
            <person name="Pangilinan J."/>
            <person name="Floch G.L."/>
            <person name="Makela M.R."/>
            <person name="Henrissat B."/>
            <person name="Grigoriev I.V."/>
            <person name="Crouch J.A."/>
            <person name="De Vries R.P."/>
            <person name="Sukno S.A."/>
            <person name="Thon M.R."/>
        </authorList>
    </citation>
    <scope>NUCLEOTIDE SEQUENCE</scope>
    <source>
        <strain evidence="2">CBS 125086</strain>
    </source>
</reference>
<evidence type="ECO:0000256" key="1">
    <source>
        <dbReference type="SAM" id="MobiDB-lite"/>
    </source>
</evidence>
<dbReference type="RefSeq" id="XP_060421089.1">
    <property type="nucleotide sequence ID" value="XM_060551845.1"/>
</dbReference>
<dbReference type="AlphaFoldDB" id="A0AAD8QDE2"/>
<name>A0AAD8QDE2_9PEZI</name>